<name>A0A6A4QU94_LUPAL</name>
<dbReference type="AlphaFoldDB" id="A0A6A4QU94"/>
<accession>A0A6A4QU94</accession>
<sequence>MNCVYYTHVCLMKKEEVSIIEERLFKENRRDYGRYDPSPGLSKPPYKLIPDIGISTLNRMSET</sequence>
<comment type="caution">
    <text evidence="1">The sequence shown here is derived from an EMBL/GenBank/DDBJ whole genome shotgun (WGS) entry which is preliminary data.</text>
</comment>
<dbReference type="EMBL" id="WOCE01000003">
    <property type="protein sequence ID" value="KAE9617199.1"/>
    <property type="molecule type" value="Genomic_DNA"/>
</dbReference>
<dbReference type="PANTHER" id="PTHR35290">
    <property type="entry name" value="PROTEIN CASPARIAN STRIP INTEGRITY FACTOR 1-RELATED"/>
    <property type="match status" value="1"/>
</dbReference>
<keyword evidence="2" id="KW-1185">Reference proteome</keyword>
<evidence type="ECO:0000313" key="2">
    <source>
        <dbReference type="Proteomes" id="UP000447434"/>
    </source>
</evidence>
<proteinExistence type="predicted"/>
<organism evidence="1 2">
    <name type="scientific">Lupinus albus</name>
    <name type="common">White lupine</name>
    <name type="synonym">Lupinus termis</name>
    <dbReference type="NCBI Taxonomy" id="3870"/>
    <lineage>
        <taxon>Eukaryota</taxon>
        <taxon>Viridiplantae</taxon>
        <taxon>Streptophyta</taxon>
        <taxon>Embryophyta</taxon>
        <taxon>Tracheophyta</taxon>
        <taxon>Spermatophyta</taxon>
        <taxon>Magnoliopsida</taxon>
        <taxon>eudicotyledons</taxon>
        <taxon>Gunneridae</taxon>
        <taxon>Pentapetalae</taxon>
        <taxon>rosids</taxon>
        <taxon>fabids</taxon>
        <taxon>Fabales</taxon>
        <taxon>Fabaceae</taxon>
        <taxon>Papilionoideae</taxon>
        <taxon>50 kb inversion clade</taxon>
        <taxon>genistoids sensu lato</taxon>
        <taxon>core genistoids</taxon>
        <taxon>Genisteae</taxon>
        <taxon>Lupinus</taxon>
    </lineage>
</organism>
<dbReference type="Proteomes" id="UP000447434">
    <property type="component" value="Chromosome 3"/>
</dbReference>
<dbReference type="OrthoDB" id="1936508at2759"/>
<dbReference type="InterPro" id="IPR038974">
    <property type="entry name" value="CIF1/2"/>
</dbReference>
<gene>
    <name evidence="1" type="ORF">Lalb_Chr03g0032901</name>
</gene>
<reference evidence="2" key="1">
    <citation type="journal article" date="2020" name="Nat. Commun.">
        <title>Genome sequence of the cluster root forming white lupin.</title>
        <authorList>
            <person name="Hufnagel B."/>
            <person name="Marques A."/>
            <person name="Soriano A."/>
            <person name="Marques L."/>
            <person name="Divol F."/>
            <person name="Doumas P."/>
            <person name="Sallet E."/>
            <person name="Mancinotti D."/>
            <person name="Carrere S."/>
            <person name="Marande W."/>
            <person name="Arribat S."/>
            <person name="Keller J."/>
            <person name="Huneau C."/>
            <person name="Blein T."/>
            <person name="Aime D."/>
            <person name="Laguerre M."/>
            <person name="Taylor J."/>
            <person name="Schubert V."/>
            <person name="Nelson M."/>
            <person name="Geu-Flores F."/>
            <person name="Crespi M."/>
            <person name="Gallardo-Guerrero K."/>
            <person name="Delaux P.-M."/>
            <person name="Salse J."/>
            <person name="Berges H."/>
            <person name="Guyot R."/>
            <person name="Gouzy J."/>
            <person name="Peret B."/>
        </authorList>
    </citation>
    <scope>NUCLEOTIDE SEQUENCE [LARGE SCALE GENOMIC DNA]</scope>
    <source>
        <strain evidence="2">cv. Amiga</strain>
    </source>
</reference>
<protein>
    <submittedName>
        <fullName evidence="1">Uncharacterized protein</fullName>
    </submittedName>
</protein>
<dbReference type="PANTHER" id="PTHR35290:SF2">
    <property type="entry name" value="PROTEIN CASPARIAN STRIP INTEGRITY FACTOR 1"/>
    <property type="match status" value="1"/>
</dbReference>
<evidence type="ECO:0000313" key="1">
    <source>
        <dbReference type="EMBL" id="KAE9617199.1"/>
    </source>
</evidence>